<feature type="domain" description="Alpha-L-rhamnosidase concanavalin-like" evidence="3">
    <location>
        <begin position="15"/>
        <end position="120"/>
    </location>
</feature>
<evidence type="ECO:0000313" key="6">
    <source>
        <dbReference type="Proteomes" id="UP000195043"/>
    </source>
</evidence>
<proteinExistence type="predicted"/>
<dbReference type="EC" id="3.2.1.40" evidence="2"/>
<dbReference type="Pfam" id="PF05592">
    <property type="entry name" value="Bac_rhamnosid"/>
    <property type="match status" value="1"/>
</dbReference>
<evidence type="ECO:0000256" key="2">
    <source>
        <dbReference type="ARBA" id="ARBA00012652"/>
    </source>
</evidence>
<dbReference type="InterPro" id="IPR008902">
    <property type="entry name" value="Rhamnosid_concanavalin"/>
</dbReference>
<dbReference type="InterPro" id="IPR008928">
    <property type="entry name" value="6-hairpin_glycosidase_sf"/>
</dbReference>
<reference evidence="5 6" key="1">
    <citation type="submission" date="2017-05" db="EMBL/GenBank/DDBJ databases">
        <title>The Genome Sequence of Enterococcus sp. 8G7_MSG3316.</title>
        <authorList>
            <consortium name="The Broad Institute Genomics Platform"/>
            <consortium name="The Broad Institute Genomic Center for Infectious Diseases"/>
            <person name="Earl A."/>
            <person name="Manson A."/>
            <person name="Schwartman J."/>
            <person name="Gilmore M."/>
            <person name="Abouelleil A."/>
            <person name="Cao P."/>
            <person name="Chapman S."/>
            <person name="Cusick C."/>
            <person name="Shea T."/>
            <person name="Young S."/>
            <person name="Neafsey D."/>
            <person name="Nusbaum C."/>
            <person name="Birren B."/>
        </authorList>
    </citation>
    <scope>NUCLEOTIDE SEQUENCE [LARGE SCALE GENOMIC DNA]</scope>
    <source>
        <strain evidence="5 6">8G7_MSG3316</strain>
    </source>
</reference>
<dbReference type="Gene3D" id="2.60.120.260">
    <property type="entry name" value="Galactose-binding domain-like"/>
    <property type="match status" value="1"/>
</dbReference>
<dbReference type="Proteomes" id="UP000195043">
    <property type="component" value="Unassembled WGS sequence"/>
</dbReference>
<dbReference type="PANTHER" id="PTHR33307:SF6">
    <property type="entry name" value="ALPHA-RHAMNOSIDASE (EUROFUNG)-RELATED"/>
    <property type="match status" value="1"/>
</dbReference>
<dbReference type="RefSeq" id="WP_179189988.1">
    <property type="nucleotide sequence ID" value="NZ_NGKU01000001.1"/>
</dbReference>
<dbReference type="PANTHER" id="PTHR33307">
    <property type="entry name" value="ALPHA-RHAMNOSIDASE (EUROFUNG)"/>
    <property type="match status" value="1"/>
</dbReference>
<dbReference type="GO" id="GO:0005975">
    <property type="term" value="P:carbohydrate metabolic process"/>
    <property type="evidence" value="ECO:0007669"/>
    <property type="project" value="InterPro"/>
</dbReference>
<keyword evidence="6" id="KW-1185">Reference proteome</keyword>
<accession>A0A242A5N4</accession>
<dbReference type="STRING" id="1834191.A5886_001422"/>
<evidence type="ECO:0000256" key="1">
    <source>
        <dbReference type="ARBA" id="ARBA00001445"/>
    </source>
</evidence>
<dbReference type="EMBL" id="NGKU01000001">
    <property type="protein sequence ID" value="OTN76345.1"/>
    <property type="molecule type" value="Genomic_DNA"/>
</dbReference>
<feature type="domain" description="Alpha-L-rhamnosidase six-hairpin glycosidase" evidence="4">
    <location>
        <begin position="134"/>
        <end position="462"/>
    </location>
</feature>
<evidence type="ECO:0000259" key="3">
    <source>
        <dbReference type="Pfam" id="PF05592"/>
    </source>
</evidence>
<dbReference type="SUPFAM" id="SSF48208">
    <property type="entry name" value="Six-hairpin glycosidases"/>
    <property type="match status" value="1"/>
</dbReference>
<comment type="caution">
    <text evidence="5">The sequence shown here is derived from an EMBL/GenBank/DDBJ whole genome shotgun (WGS) entry which is preliminary data.</text>
</comment>
<dbReference type="Pfam" id="PF17389">
    <property type="entry name" value="Bac_rhamnosid6H"/>
    <property type="match status" value="1"/>
</dbReference>
<dbReference type="AlphaFoldDB" id="A0A242A5N4"/>
<gene>
    <name evidence="5" type="ORF">A5886_001422</name>
</gene>
<dbReference type="InterPro" id="IPR016007">
    <property type="entry name" value="Alpha_rhamnosid"/>
</dbReference>
<name>A0A242A5N4_9ENTE</name>
<dbReference type="InterPro" id="IPR035396">
    <property type="entry name" value="Bac_rhamnosid6H"/>
</dbReference>
<sequence>MHKTHQPKILTQTKHGVIADFGETISGFIDITFTSNAQKKVTIVYSEGILHDKINFESSFAGSVGLKRGNNRVSGGRGAPAKGEQKDIIYTKTGKNHFRNKFCYHSFRFAVISGITSDEIQGVSAMNVHTNLQQIGQIYTDNWWLNELFAASVKTRLNNTHSVFEDCARERFGYGGDMVALASANLFTFDLERFNKKVLKDFRFKQTESGGIPETAPFMGIQTNGTGEGEGPILWQLVYPYLLYKHVQFYGDMQFLEQEYPYVRKQLNYLLTWPLEKIAEKCIGDHGSPLIEGDFRSSTPDKQFLGYCTLLLFLKYSILLRVYLKKDTQQLKEKYHQVEQVIMRTFENEDGTFGDKTQSSFVFALFLELGDSKRLLDKFEKKVVADDYIFNSGIFGMSLSYDVLHRFGKSYLVEKWLTQSSQISFRTMLGNGNQVLAELFFGEEYSLNHAMFASYAQWYFEALAGIRLSEQAIAGNKIILQPYFAETVDSFESNLKLKQGMIVVNWRKIIQQMK</sequence>
<evidence type="ECO:0000259" key="4">
    <source>
        <dbReference type="Pfam" id="PF17389"/>
    </source>
</evidence>
<protein>
    <recommendedName>
        <fullName evidence="2">alpha-L-rhamnosidase</fullName>
        <ecNumber evidence="2">3.2.1.40</ecNumber>
    </recommendedName>
</protein>
<organism evidence="5 6">
    <name type="scientific">Candidatus Enterococcus testudinis</name>
    <dbReference type="NCBI Taxonomy" id="1834191"/>
    <lineage>
        <taxon>Bacteria</taxon>
        <taxon>Bacillati</taxon>
        <taxon>Bacillota</taxon>
        <taxon>Bacilli</taxon>
        <taxon>Lactobacillales</taxon>
        <taxon>Enterococcaceae</taxon>
        <taxon>Enterococcus</taxon>
    </lineage>
</organism>
<dbReference type="InterPro" id="IPR012341">
    <property type="entry name" value="6hp_glycosidase-like_sf"/>
</dbReference>
<evidence type="ECO:0000313" key="5">
    <source>
        <dbReference type="EMBL" id="OTN76345.1"/>
    </source>
</evidence>
<dbReference type="GO" id="GO:0030596">
    <property type="term" value="F:alpha-L-rhamnosidase activity"/>
    <property type="evidence" value="ECO:0007669"/>
    <property type="project" value="UniProtKB-EC"/>
</dbReference>
<dbReference type="Gene3D" id="1.50.10.10">
    <property type="match status" value="1"/>
</dbReference>
<comment type="catalytic activity">
    <reaction evidence="1">
        <text>Hydrolysis of terminal non-reducing alpha-L-rhamnose residues in alpha-L-rhamnosides.</text>
        <dbReference type="EC" id="3.2.1.40"/>
    </reaction>
</comment>